<dbReference type="Gene3D" id="3.30.450.20">
    <property type="entry name" value="PAS domain"/>
    <property type="match status" value="3"/>
</dbReference>
<dbReference type="InterPro" id="IPR000014">
    <property type="entry name" value="PAS"/>
</dbReference>
<name>A0A3B1BPC9_9ZZZZ</name>
<dbReference type="SMART" id="SM00387">
    <property type="entry name" value="HATPase_c"/>
    <property type="match status" value="1"/>
</dbReference>
<evidence type="ECO:0000256" key="8">
    <source>
        <dbReference type="SAM" id="Phobius"/>
    </source>
</evidence>
<keyword evidence="1" id="KW-0597">Phosphoprotein</keyword>
<keyword evidence="8" id="KW-1133">Transmembrane helix</keyword>
<dbReference type="InterPro" id="IPR000700">
    <property type="entry name" value="PAS-assoc_C"/>
</dbReference>
<dbReference type="GO" id="GO:0005524">
    <property type="term" value="F:ATP binding"/>
    <property type="evidence" value="ECO:0007669"/>
    <property type="project" value="UniProtKB-KW"/>
</dbReference>
<dbReference type="PROSITE" id="PS50113">
    <property type="entry name" value="PAC"/>
    <property type="match status" value="1"/>
</dbReference>
<dbReference type="Pfam" id="PF00989">
    <property type="entry name" value="PAS"/>
    <property type="match status" value="1"/>
</dbReference>
<reference evidence="12" key="1">
    <citation type="submission" date="2018-06" db="EMBL/GenBank/DDBJ databases">
        <authorList>
            <person name="Zhirakovskaya E."/>
        </authorList>
    </citation>
    <scope>NUCLEOTIDE SEQUENCE</scope>
</reference>
<accession>A0A3B1BPC9</accession>
<dbReference type="PRINTS" id="PR00344">
    <property type="entry name" value="BCTRLSENSOR"/>
</dbReference>
<keyword evidence="8" id="KW-0472">Membrane</keyword>
<dbReference type="InterPro" id="IPR003594">
    <property type="entry name" value="HATPase_dom"/>
</dbReference>
<dbReference type="InterPro" id="IPR035965">
    <property type="entry name" value="PAS-like_dom_sf"/>
</dbReference>
<dbReference type="PROSITE" id="PS50112">
    <property type="entry name" value="PAS"/>
    <property type="match status" value="2"/>
</dbReference>
<keyword evidence="2" id="KW-0808">Transferase</keyword>
<dbReference type="NCBIfam" id="TIGR00229">
    <property type="entry name" value="sensory_box"/>
    <property type="match status" value="3"/>
</dbReference>
<feature type="domain" description="PAS" evidence="10">
    <location>
        <begin position="624"/>
        <end position="667"/>
    </location>
</feature>
<feature type="transmembrane region" description="Helical" evidence="8">
    <location>
        <begin position="37"/>
        <end position="56"/>
    </location>
</feature>
<dbReference type="Gene3D" id="1.10.287.130">
    <property type="match status" value="1"/>
</dbReference>
<dbReference type="GO" id="GO:0000160">
    <property type="term" value="P:phosphorelay signal transduction system"/>
    <property type="evidence" value="ECO:0007669"/>
    <property type="project" value="UniProtKB-KW"/>
</dbReference>
<dbReference type="GO" id="GO:0016301">
    <property type="term" value="F:kinase activity"/>
    <property type="evidence" value="ECO:0007669"/>
    <property type="project" value="UniProtKB-KW"/>
</dbReference>
<dbReference type="GO" id="GO:0006355">
    <property type="term" value="P:regulation of DNA-templated transcription"/>
    <property type="evidence" value="ECO:0007669"/>
    <property type="project" value="InterPro"/>
</dbReference>
<dbReference type="PROSITE" id="PS50109">
    <property type="entry name" value="HIS_KIN"/>
    <property type="match status" value="1"/>
</dbReference>
<keyword evidence="5" id="KW-0067">ATP-binding</keyword>
<feature type="domain" description="Histidine kinase" evidence="9">
    <location>
        <begin position="763"/>
        <end position="1020"/>
    </location>
</feature>
<feature type="transmembrane region" description="Helical" evidence="8">
    <location>
        <begin position="113"/>
        <end position="132"/>
    </location>
</feature>
<dbReference type="SUPFAM" id="SSF55874">
    <property type="entry name" value="ATPase domain of HSP90 chaperone/DNA topoisomerase II/histidine kinase"/>
    <property type="match status" value="1"/>
</dbReference>
<evidence type="ECO:0000256" key="2">
    <source>
        <dbReference type="ARBA" id="ARBA00022679"/>
    </source>
</evidence>
<dbReference type="EMBL" id="UOGC01000027">
    <property type="protein sequence ID" value="VAX16401.1"/>
    <property type="molecule type" value="Genomic_DNA"/>
</dbReference>
<dbReference type="AlphaFoldDB" id="A0A3B1BPC9"/>
<evidence type="ECO:0000259" key="9">
    <source>
        <dbReference type="PROSITE" id="PS50109"/>
    </source>
</evidence>
<keyword evidence="4" id="KW-0418">Kinase</keyword>
<gene>
    <name evidence="12" type="ORF">MNBD_NITROSPINAE01-1579</name>
</gene>
<dbReference type="CDD" id="cd00130">
    <property type="entry name" value="PAS"/>
    <property type="match status" value="3"/>
</dbReference>
<evidence type="ECO:0000259" key="11">
    <source>
        <dbReference type="PROSITE" id="PS50113"/>
    </source>
</evidence>
<feature type="domain" description="PAS" evidence="10">
    <location>
        <begin position="461"/>
        <end position="532"/>
    </location>
</feature>
<dbReference type="SMART" id="SM00091">
    <property type="entry name" value="PAS"/>
    <property type="match status" value="3"/>
</dbReference>
<evidence type="ECO:0000259" key="10">
    <source>
        <dbReference type="PROSITE" id="PS50112"/>
    </source>
</evidence>
<dbReference type="InterPro" id="IPR036890">
    <property type="entry name" value="HATPase_C_sf"/>
</dbReference>
<evidence type="ECO:0000256" key="1">
    <source>
        <dbReference type="ARBA" id="ARBA00022553"/>
    </source>
</evidence>
<protein>
    <submittedName>
        <fullName evidence="12">Diguanylate cyclase/phosphodiesterase (GGDEF &amp; EAL domains) with PAS/PAC sensor(S)</fullName>
    </submittedName>
</protein>
<proteinExistence type="predicted"/>
<feature type="transmembrane region" description="Helical" evidence="8">
    <location>
        <begin position="68"/>
        <end position="87"/>
    </location>
</feature>
<dbReference type="Pfam" id="PF02518">
    <property type="entry name" value="HATPase_c"/>
    <property type="match status" value="1"/>
</dbReference>
<evidence type="ECO:0000313" key="12">
    <source>
        <dbReference type="EMBL" id="VAX16401.1"/>
    </source>
</evidence>
<evidence type="ECO:0000256" key="3">
    <source>
        <dbReference type="ARBA" id="ARBA00022741"/>
    </source>
</evidence>
<feature type="domain" description="PAC" evidence="11">
    <location>
        <begin position="408"/>
        <end position="460"/>
    </location>
</feature>
<evidence type="ECO:0000256" key="6">
    <source>
        <dbReference type="ARBA" id="ARBA00023012"/>
    </source>
</evidence>
<evidence type="ECO:0000256" key="7">
    <source>
        <dbReference type="SAM" id="Coils"/>
    </source>
</evidence>
<feature type="transmembrane region" description="Helical" evidence="8">
    <location>
        <begin position="286"/>
        <end position="310"/>
    </location>
</feature>
<sequence length="1020" mass="115713">MQKETKASQTSDQLNTHCLNEKSADGTLKSFPFSTTLLFQMTASIFIIEASVMFLLQKMPPFSPVLETLLDAALLSVMILPCFYFFINRAERKISRNQDVGNKTFETNIMLKYSLGLGFIAVLAFVGYLSVYKAATHWKEDLRVISRSDKQRTLSQRAAILSMNLIHSQEKKAEREHVRKQMRYLADTMEESHEWLISGKPYKNLQGETSAKARTLHFEPPRLQNISVQKFVKEIRALANMQDAALTHDNPHLQNIMAYAQGELIDSLTYTANWYREKSIKETETALNVGIITMLLILLALSVEGLFIFWPMTRRIKEEAMRLRKSEREVNEARKMLQLALNTIPVRVFWKDANLNYLGCNILFAKDAGFDSPDDIIGKSDFDLPWKEQAELYRADDHAVIESGQEKINFEEPLVTPDGGKLWLRTSKVPLSNYSGETIGVMGTYDDITTKKQAEEKIKESATLYRTLFDQSPDGIVIIDIENELPVMFNDKVCEHLGYSREEFSKLKMDNYAISESLEDLKEYMETTLGDDHFIFETQHRTKNGEMREVLIMSKRLTLGERKILHNIYRDITDSKKNEEEFWKTQDELEARIKDATSELMSTNEYLKIEVTDRKRVENELREAHSETEQMLTAIPSFFIGLDSQNRITKWNHAAEITFGKKPSEVMLAPFAECGIQWDWDEVIKKVDTCRNKRQVEHLDNFSYTNLDGKDGFLRISFTCVSVDSDKTCIPLVFGADITEQKYLESQLSQAQKLESIGQLAAGIAHEINTPTQFVGDNIRFLQDAFTDIGTLLEKNSELFATYGEVAGCKEFVRDMEQAMEKSDMAFICDEAPQAIQAALRGVDRIATIVRAMKEFSHPGTKEKTPIDINKAIESTITVARNEWKYIAEMEMDFDKSLPLVPCLPGDFNQVILNLITNAAHAISKAAGNDQNTKGKITITSRNKNDFAEISVSDTGTGIPADIIEKIFDPFFTTKEVGKGTGQGLALSRSVIVDKHGGTIKVKTEEGKGTTFIISLPMKG</sequence>
<dbReference type="Gene3D" id="3.30.565.10">
    <property type="entry name" value="Histidine kinase-like ATPase, C-terminal domain"/>
    <property type="match status" value="1"/>
</dbReference>
<dbReference type="PANTHER" id="PTHR43065:SF46">
    <property type="entry name" value="C4-DICARBOXYLATE TRANSPORT SENSOR PROTEIN DCTB"/>
    <property type="match status" value="1"/>
</dbReference>
<dbReference type="Pfam" id="PF13188">
    <property type="entry name" value="PAS_8"/>
    <property type="match status" value="1"/>
</dbReference>
<dbReference type="InterPro" id="IPR005467">
    <property type="entry name" value="His_kinase_dom"/>
</dbReference>
<dbReference type="InterPro" id="IPR004358">
    <property type="entry name" value="Sig_transdc_His_kin-like_C"/>
</dbReference>
<feature type="coiled-coil region" evidence="7">
    <location>
        <begin position="316"/>
        <end position="343"/>
    </location>
</feature>
<dbReference type="InterPro" id="IPR013767">
    <property type="entry name" value="PAS_fold"/>
</dbReference>
<dbReference type="Pfam" id="PF08448">
    <property type="entry name" value="PAS_4"/>
    <property type="match status" value="1"/>
</dbReference>
<evidence type="ECO:0000256" key="4">
    <source>
        <dbReference type="ARBA" id="ARBA00022777"/>
    </source>
</evidence>
<dbReference type="PANTHER" id="PTHR43065">
    <property type="entry name" value="SENSOR HISTIDINE KINASE"/>
    <property type="match status" value="1"/>
</dbReference>
<dbReference type="SUPFAM" id="SSF55785">
    <property type="entry name" value="PYP-like sensor domain (PAS domain)"/>
    <property type="match status" value="3"/>
</dbReference>
<keyword evidence="3" id="KW-0547">Nucleotide-binding</keyword>
<organism evidence="12">
    <name type="scientific">hydrothermal vent metagenome</name>
    <dbReference type="NCBI Taxonomy" id="652676"/>
    <lineage>
        <taxon>unclassified sequences</taxon>
        <taxon>metagenomes</taxon>
        <taxon>ecological metagenomes</taxon>
    </lineage>
</organism>
<keyword evidence="8" id="KW-0812">Transmembrane</keyword>
<dbReference type="InterPro" id="IPR013656">
    <property type="entry name" value="PAS_4"/>
</dbReference>
<evidence type="ECO:0000256" key="5">
    <source>
        <dbReference type="ARBA" id="ARBA00022840"/>
    </source>
</evidence>
<keyword evidence="7" id="KW-0175">Coiled coil</keyword>
<keyword evidence="6" id="KW-0902">Two-component regulatory system</keyword>